<dbReference type="InterPro" id="IPR035909">
    <property type="entry name" value="CheB_C"/>
</dbReference>
<evidence type="ECO:0000313" key="10">
    <source>
        <dbReference type="EMBL" id="OEE36613.1"/>
    </source>
</evidence>
<dbReference type="SUPFAM" id="SSF52172">
    <property type="entry name" value="CheY-like"/>
    <property type="match status" value="1"/>
</dbReference>
<organism evidence="10 11">
    <name type="scientific">Vibrio genomosp. F10 str. ZF-129</name>
    <dbReference type="NCBI Taxonomy" id="1187848"/>
    <lineage>
        <taxon>Bacteria</taxon>
        <taxon>Pseudomonadati</taxon>
        <taxon>Pseudomonadota</taxon>
        <taxon>Gammaproteobacteria</taxon>
        <taxon>Vibrionales</taxon>
        <taxon>Vibrionaceae</taxon>
        <taxon>Vibrio</taxon>
    </lineage>
</organism>
<dbReference type="EC" id="3.5.1.44" evidence="5"/>
<dbReference type="Gene3D" id="3.40.50.2300">
    <property type="match status" value="1"/>
</dbReference>
<dbReference type="SMART" id="SM00448">
    <property type="entry name" value="REC"/>
    <property type="match status" value="1"/>
</dbReference>
<keyword evidence="2 5" id="KW-0145">Chemotaxis</keyword>
<dbReference type="InterPro" id="IPR001789">
    <property type="entry name" value="Sig_transdc_resp-reg_receiver"/>
</dbReference>
<evidence type="ECO:0000259" key="8">
    <source>
        <dbReference type="PROSITE" id="PS50110"/>
    </source>
</evidence>
<dbReference type="NCBIfam" id="NF001965">
    <property type="entry name" value="PRK00742.1"/>
    <property type="match status" value="1"/>
</dbReference>
<dbReference type="InterPro" id="IPR008248">
    <property type="entry name" value="CheB-like"/>
</dbReference>
<dbReference type="CDD" id="cd16432">
    <property type="entry name" value="CheB_Rec"/>
    <property type="match status" value="1"/>
</dbReference>
<dbReference type="GO" id="GO:0006935">
    <property type="term" value="P:chemotaxis"/>
    <property type="evidence" value="ECO:0007669"/>
    <property type="project" value="UniProtKB-UniRule"/>
</dbReference>
<dbReference type="PANTHER" id="PTHR42872">
    <property type="entry name" value="PROTEIN-GLUTAMATE METHYLESTERASE/PROTEIN-GLUTAMINE GLUTAMINASE"/>
    <property type="match status" value="1"/>
</dbReference>
<dbReference type="PROSITE" id="PS50110">
    <property type="entry name" value="RESPONSE_REGULATORY"/>
    <property type="match status" value="1"/>
</dbReference>
<comment type="catalytic activity">
    <reaction evidence="5">
        <text>L-glutaminyl-[protein] + H2O = L-glutamyl-[protein] + NH4(+)</text>
        <dbReference type="Rhea" id="RHEA:16441"/>
        <dbReference type="Rhea" id="RHEA-COMP:10207"/>
        <dbReference type="Rhea" id="RHEA-COMP:10208"/>
        <dbReference type="ChEBI" id="CHEBI:15377"/>
        <dbReference type="ChEBI" id="CHEBI:28938"/>
        <dbReference type="ChEBI" id="CHEBI:29973"/>
        <dbReference type="ChEBI" id="CHEBI:30011"/>
        <dbReference type="EC" id="3.5.1.44"/>
    </reaction>
</comment>
<dbReference type="PANTHER" id="PTHR42872:SF6">
    <property type="entry name" value="PROTEIN-GLUTAMATE METHYLESTERASE_PROTEIN-GLUTAMINE GLUTAMINASE"/>
    <property type="match status" value="1"/>
</dbReference>
<evidence type="ECO:0000256" key="3">
    <source>
        <dbReference type="ARBA" id="ARBA00022801"/>
    </source>
</evidence>
<dbReference type="Proteomes" id="UP000094741">
    <property type="component" value="Unassembled WGS sequence"/>
</dbReference>
<feature type="active site" evidence="5 6">
    <location>
        <position position="178"/>
    </location>
</feature>
<keyword evidence="3 5" id="KW-0378">Hydrolase</keyword>
<evidence type="ECO:0000256" key="2">
    <source>
        <dbReference type="ARBA" id="ARBA00022500"/>
    </source>
</evidence>
<feature type="modified residue" description="4-aspartylphosphate" evidence="5 7">
    <location>
        <position position="58"/>
    </location>
</feature>
<comment type="PTM">
    <text evidence="5">Phosphorylated by CheA. Phosphorylation of the N-terminal regulatory domain activates the methylesterase activity.</text>
</comment>
<reference evidence="10 11" key="1">
    <citation type="journal article" date="2012" name="Science">
        <title>Ecological populations of bacteria act as socially cohesive units of antibiotic production and resistance.</title>
        <authorList>
            <person name="Cordero O.X."/>
            <person name="Wildschutte H."/>
            <person name="Kirkup B."/>
            <person name="Proehl S."/>
            <person name="Ngo L."/>
            <person name="Hussain F."/>
            <person name="Le Roux F."/>
            <person name="Mincer T."/>
            <person name="Polz M.F."/>
        </authorList>
    </citation>
    <scope>NUCLEOTIDE SEQUENCE [LARGE SCALE GENOMIC DNA]</scope>
    <source>
        <strain evidence="10 11">ZF-129</strain>
    </source>
</reference>
<dbReference type="PROSITE" id="PS50122">
    <property type="entry name" value="CHEB"/>
    <property type="match status" value="1"/>
</dbReference>
<dbReference type="RefSeq" id="WP_017040547.1">
    <property type="nucleotide sequence ID" value="NZ_AJYQ02000038.1"/>
</dbReference>
<dbReference type="EC" id="3.1.1.61" evidence="5"/>
<feature type="domain" description="Response regulatory" evidence="8">
    <location>
        <begin position="7"/>
        <end position="124"/>
    </location>
</feature>
<feature type="domain" description="CheB-type methylesterase" evidence="9">
    <location>
        <begin position="166"/>
        <end position="344"/>
    </location>
</feature>
<gene>
    <name evidence="5" type="primary">cheB</name>
    <name evidence="10" type="ORF">A1QO_18650</name>
</gene>
<accession>A0A1E5BHS2</accession>
<comment type="subcellular location">
    <subcellularLocation>
        <location evidence="5">Cytoplasm</location>
    </subcellularLocation>
</comment>
<dbReference type="eggNOG" id="COG2201">
    <property type="taxonomic scope" value="Bacteria"/>
</dbReference>
<dbReference type="SUPFAM" id="SSF52738">
    <property type="entry name" value="Methylesterase CheB, C-terminal domain"/>
    <property type="match status" value="1"/>
</dbReference>
<dbReference type="EMBL" id="AJYQ02000038">
    <property type="protein sequence ID" value="OEE36613.1"/>
    <property type="molecule type" value="Genomic_DNA"/>
</dbReference>
<evidence type="ECO:0000259" key="9">
    <source>
        <dbReference type="PROSITE" id="PS50122"/>
    </source>
</evidence>
<dbReference type="GO" id="GO:0008984">
    <property type="term" value="F:protein-glutamate methylesterase activity"/>
    <property type="evidence" value="ECO:0007669"/>
    <property type="project" value="UniProtKB-UniRule"/>
</dbReference>
<comment type="catalytic activity">
    <reaction evidence="4 5">
        <text>[protein]-L-glutamate 5-O-methyl ester + H2O = L-glutamyl-[protein] + methanol + H(+)</text>
        <dbReference type="Rhea" id="RHEA:23236"/>
        <dbReference type="Rhea" id="RHEA-COMP:10208"/>
        <dbReference type="Rhea" id="RHEA-COMP:10311"/>
        <dbReference type="ChEBI" id="CHEBI:15377"/>
        <dbReference type="ChEBI" id="CHEBI:15378"/>
        <dbReference type="ChEBI" id="CHEBI:17790"/>
        <dbReference type="ChEBI" id="CHEBI:29973"/>
        <dbReference type="ChEBI" id="CHEBI:82795"/>
        <dbReference type="EC" id="3.1.1.61"/>
    </reaction>
</comment>
<comment type="caution">
    <text evidence="10">The sequence shown here is derived from an EMBL/GenBank/DDBJ whole genome shotgun (WGS) entry which is preliminary data.</text>
</comment>
<evidence type="ECO:0000256" key="7">
    <source>
        <dbReference type="PROSITE-ProRule" id="PRU00169"/>
    </source>
</evidence>
<evidence type="ECO:0000313" key="11">
    <source>
        <dbReference type="Proteomes" id="UP000094741"/>
    </source>
</evidence>
<feature type="active site" evidence="5 6">
    <location>
        <position position="204"/>
    </location>
</feature>
<evidence type="ECO:0000256" key="4">
    <source>
        <dbReference type="ARBA" id="ARBA00048267"/>
    </source>
</evidence>
<dbReference type="Gene3D" id="3.40.50.180">
    <property type="entry name" value="Methylesterase CheB, C-terminal domain"/>
    <property type="match status" value="1"/>
</dbReference>
<dbReference type="InterPro" id="IPR011006">
    <property type="entry name" value="CheY-like_superfamily"/>
</dbReference>
<dbReference type="GO" id="GO:0005737">
    <property type="term" value="C:cytoplasm"/>
    <property type="evidence" value="ECO:0007669"/>
    <property type="project" value="UniProtKB-SubCell"/>
</dbReference>
<evidence type="ECO:0000256" key="5">
    <source>
        <dbReference type="HAMAP-Rule" id="MF_00099"/>
    </source>
</evidence>
<dbReference type="STRING" id="1187848.A1QO_18650"/>
<feature type="active site" evidence="5 6">
    <location>
        <position position="300"/>
    </location>
</feature>
<evidence type="ECO:0000256" key="1">
    <source>
        <dbReference type="ARBA" id="ARBA00022490"/>
    </source>
</evidence>
<keyword evidence="1 5" id="KW-0963">Cytoplasm</keyword>
<dbReference type="InterPro" id="IPR000673">
    <property type="entry name" value="Sig_transdc_resp-reg_Me-estase"/>
</dbReference>
<comment type="function">
    <text evidence="5">Involved in chemotaxis. Part of a chemotaxis signal transduction system that modulates chemotaxis in response to various stimuli. Catalyzes the demethylation of specific methylglutamate residues introduced into the chemoreceptors (methyl-accepting chemotaxis proteins or MCP) by CheR. Also mediates the irreversible deamidation of specific glutamine residues to glutamic acid.</text>
</comment>
<dbReference type="NCBIfam" id="NF009206">
    <property type="entry name" value="PRK12555.1"/>
    <property type="match status" value="1"/>
</dbReference>
<dbReference type="AlphaFoldDB" id="A0A1E5BHS2"/>
<comment type="similarity">
    <text evidence="5">Belongs to the CheB family.</text>
</comment>
<dbReference type="HAMAP" id="MF_00099">
    <property type="entry name" value="CheB_chemtxs"/>
    <property type="match status" value="1"/>
</dbReference>
<dbReference type="PIRSF" id="PIRSF000876">
    <property type="entry name" value="RR_chemtxs_CheB"/>
    <property type="match status" value="1"/>
</dbReference>
<dbReference type="Pfam" id="PF00072">
    <property type="entry name" value="Response_reg"/>
    <property type="match status" value="1"/>
</dbReference>
<dbReference type="GO" id="GO:0050568">
    <property type="term" value="F:protein-glutamine glutaminase activity"/>
    <property type="evidence" value="ECO:0007669"/>
    <property type="project" value="UniProtKB-UniRule"/>
</dbReference>
<dbReference type="GO" id="GO:0000156">
    <property type="term" value="F:phosphorelay response regulator activity"/>
    <property type="evidence" value="ECO:0007669"/>
    <property type="project" value="InterPro"/>
</dbReference>
<dbReference type="OrthoDB" id="9793421at2"/>
<proteinExistence type="inferred from homology"/>
<protein>
    <recommendedName>
        <fullName evidence="5">Protein-glutamate methylesterase/protein-glutamine glutaminase</fullName>
        <ecNumber evidence="5">3.1.1.61</ecNumber>
        <ecNumber evidence="5">3.5.1.44</ecNumber>
    </recommendedName>
</protein>
<dbReference type="CDD" id="cd17541">
    <property type="entry name" value="REC_CheB-like"/>
    <property type="match status" value="1"/>
</dbReference>
<comment type="domain">
    <text evidence="5">Contains a C-terminal catalytic domain, and an N-terminal region which modulates catalytic activity.</text>
</comment>
<name>A0A1E5BHS2_9VIBR</name>
<keyword evidence="5 7" id="KW-0597">Phosphoprotein</keyword>
<dbReference type="Pfam" id="PF01339">
    <property type="entry name" value="CheB_methylest"/>
    <property type="match status" value="1"/>
</dbReference>
<evidence type="ECO:0000256" key="6">
    <source>
        <dbReference type="PROSITE-ProRule" id="PRU00050"/>
    </source>
</evidence>
<sequence>MNKPPYKVFIVDDSAVMRQVLGEVIAADKDLALIGVAPDPILALRKMNKQWPDVILLDIVMPKMDGISFLKQIMSTHPTPTVICSSKTEEKVELSLEALSSGAIEVINKPQSSLSEFLHSQEVHKILKALKSAATVKVKPLKYLSEETYRETKSADVMLKAASSKVLSNEKVIVIGASTGGTEAILQFLIETPLNSPPIVIVQHMPPKFTLAFAQRLNHETRHQVVEAEDGMRLMPGVVYIAKGGVHLMITSHSGHYYLELKDGPLVSRHKPSVDVLFRSAAQAAGYNAVGVILTGMGSDGAQGMAEMHQAGSVTFAQDEDSSLVFGMPKEAIAKGGVKGVFSLHALPYQVQKALVDK</sequence>